<comment type="caution">
    <text evidence="1">The sequence shown here is derived from an EMBL/GenBank/DDBJ whole genome shotgun (WGS) entry which is preliminary data.</text>
</comment>
<sequence>MDIMAFQVPTIPKASRSARVNTPTILLETYCKREKVLLFLVMYPRKVIAREGKYSASSNVSYGRVQPTIVKDTIKKELLDEEKPLKLEPRGSRKLDESVFASEFGLQGSNKDRVRIMVFASRFGVCEKRKRNGKVTKNKEMFYRCL</sequence>
<organism evidence="1 2">
    <name type="scientific">Coptis chinensis</name>
    <dbReference type="NCBI Taxonomy" id="261450"/>
    <lineage>
        <taxon>Eukaryota</taxon>
        <taxon>Viridiplantae</taxon>
        <taxon>Streptophyta</taxon>
        <taxon>Embryophyta</taxon>
        <taxon>Tracheophyta</taxon>
        <taxon>Spermatophyta</taxon>
        <taxon>Magnoliopsida</taxon>
        <taxon>Ranunculales</taxon>
        <taxon>Ranunculaceae</taxon>
        <taxon>Coptidoideae</taxon>
        <taxon>Coptis</taxon>
    </lineage>
</organism>
<gene>
    <name evidence="1" type="ORF">IFM89_026529</name>
</gene>
<evidence type="ECO:0000313" key="2">
    <source>
        <dbReference type="Proteomes" id="UP000631114"/>
    </source>
</evidence>
<proteinExistence type="predicted"/>
<name>A0A835MJ92_9MAGN</name>
<keyword evidence="2" id="KW-1185">Reference proteome</keyword>
<dbReference type="AlphaFoldDB" id="A0A835MJ92"/>
<protein>
    <submittedName>
        <fullName evidence="1">Uncharacterized protein</fullName>
    </submittedName>
</protein>
<dbReference type="Proteomes" id="UP000631114">
    <property type="component" value="Unassembled WGS sequence"/>
</dbReference>
<reference evidence="1 2" key="1">
    <citation type="submission" date="2020-10" db="EMBL/GenBank/DDBJ databases">
        <title>The Coptis chinensis genome and diversification of protoberbering-type alkaloids.</title>
        <authorList>
            <person name="Wang B."/>
            <person name="Shu S."/>
            <person name="Song C."/>
            <person name="Liu Y."/>
        </authorList>
    </citation>
    <scope>NUCLEOTIDE SEQUENCE [LARGE SCALE GENOMIC DNA]</scope>
    <source>
        <strain evidence="1">HL-2020</strain>
        <tissue evidence="1">Leaf</tissue>
    </source>
</reference>
<dbReference type="EMBL" id="JADFTS010000001">
    <property type="protein sequence ID" value="KAF9625721.1"/>
    <property type="molecule type" value="Genomic_DNA"/>
</dbReference>
<evidence type="ECO:0000313" key="1">
    <source>
        <dbReference type="EMBL" id="KAF9625721.1"/>
    </source>
</evidence>
<accession>A0A835MJ92</accession>